<keyword evidence="2" id="KW-1185">Reference proteome</keyword>
<accession>A0A8J6F3N4</accession>
<dbReference type="AlphaFoldDB" id="A0A8J6F3N4"/>
<dbReference type="EMBL" id="WNTK01000006">
    <property type="protein sequence ID" value="KAG9481433.1"/>
    <property type="molecule type" value="Genomic_DNA"/>
</dbReference>
<organism evidence="1 2">
    <name type="scientific">Eleutherodactylus coqui</name>
    <name type="common">Puerto Rican coqui</name>
    <dbReference type="NCBI Taxonomy" id="57060"/>
    <lineage>
        <taxon>Eukaryota</taxon>
        <taxon>Metazoa</taxon>
        <taxon>Chordata</taxon>
        <taxon>Craniata</taxon>
        <taxon>Vertebrata</taxon>
        <taxon>Euteleostomi</taxon>
        <taxon>Amphibia</taxon>
        <taxon>Batrachia</taxon>
        <taxon>Anura</taxon>
        <taxon>Neobatrachia</taxon>
        <taxon>Hyloidea</taxon>
        <taxon>Eleutherodactylidae</taxon>
        <taxon>Eleutherodactylinae</taxon>
        <taxon>Eleutherodactylus</taxon>
        <taxon>Eleutherodactylus</taxon>
    </lineage>
</organism>
<gene>
    <name evidence="1" type="ORF">GDO78_010584</name>
</gene>
<protein>
    <submittedName>
        <fullName evidence="1">Uncharacterized protein</fullName>
    </submittedName>
</protein>
<reference evidence="1" key="1">
    <citation type="thesis" date="2020" institute="ProQuest LLC" country="789 East Eisenhower Parkway, Ann Arbor, MI, USA">
        <title>Comparative Genomics and Chromosome Evolution.</title>
        <authorList>
            <person name="Mudd A.B."/>
        </authorList>
    </citation>
    <scope>NUCLEOTIDE SEQUENCE</scope>
    <source>
        <strain evidence="1">HN-11 Male</strain>
        <tissue evidence="1">Kidney and liver</tissue>
    </source>
</reference>
<comment type="caution">
    <text evidence="1">The sequence shown here is derived from an EMBL/GenBank/DDBJ whole genome shotgun (WGS) entry which is preliminary data.</text>
</comment>
<name>A0A8J6F3N4_ELECQ</name>
<dbReference type="Proteomes" id="UP000770717">
    <property type="component" value="Unassembled WGS sequence"/>
</dbReference>
<proteinExistence type="predicted"/>
<evidence type="ECO:0000313" key="2">
    <source>
        <dbReference type="Proteomes" id="UP000770717"/>
    </source>
</evidence>
<sequence>MHLLQRILHPKTVLFILEVQKVFAQIAKLNVQVLMRTMKLPFHSCGDHASRTAGAEHRYRILTLWKSHSEAKGGLARGRSGCSMDQWWSLYRPLMPQ</sequence>
<evidence type="ECO:0000313" key="1">
    <source>
        <dbReference type="EMBL" id="KAG9481433.1"/>
    </source>
</evidence>